<dbReference type="Proteomes" id="UP000054559">
    <property type="component" value="Unassembled WGS sequence"/>
</dbReference>
<name>A0A0J8QZW0_COCIT</name>
<proteinExistence type="predicted"/>
<sequence length="122" mass="13916">MWKCPPYSGDADQGLFEEGKSEFPPTPGVSNADPRTREIDDAPHPVDPSSFAFAVSSLDYLTRYIRLQFEQAAAGRSDLRNDREVQWVEDASSRRVMSRLNSRPMLYDLDFLNNLDTRDELS</sequence>
<dbReference type="EMBL" id="DS268159">
    <property type="protein sequence ID" value="KMU78026.1"/>
    <property type="molecule type" value="Genomic_DNA"/>
</dbReference>
<protein>
    <submittedName>
        <fullName evidence="2">Uncharacterized protein</fullName>
    </submittedName>
</protein>
<dbReference type="AlphaFoldDB" id="A0A0J8QZW0"/>
<evidence type="ECO:0000313" key="2">
    <source>
        <dbReference type="EMBL" id="KMU78026.1"/>
    </source>
</evidence>
<gene>
    <name evidence="2" type="ORF">CISG_06788</name>
</gene>
<reference evidence="3" key="1">
    <citation type="journal article" date="2010" name="Genome Res.">
        <title>Population genomic sequencing of Coccidioides fungi reveals recent hybridization and transposon control.</title>
        <authorList>
            <person name="Neafsey D.E."/>
            <person name="Barker B.M."/>
            <person name="Sharpton T.J."/>
            <person name="Stajich J.E."/>
            <person name="Park D.J."/>
            <person name="Whiston E."/>
            <person name="Hung C.-Y."/>
            <person name="McMahan C."/>
            <person name="White J."/>
            <person name="Sykes S."/>
            <person name="Heiman D."/>
            <person name="Young S."/>
            <person name="Zeng Q."/>
            <person name="Abouelleil A."/>
            <person name="Aftuck L."/>
            <person name="Bessette D."/>
            <person name="Brown A."/>
            <person name="FitzGerald M."/>
            <person name="Lui A."/>
            <person name="Macdonald J.P."/>
            <person name="Priest M."/>
            <person name="Orbach M.J."/>
            <person name="Galgiani J.N."/>
            <person name="Kirkland T.N."/>
            <person name="Cole G.T."/>
            <person name="Birren B.W."/>
            <person name="Henn M.R."/>
            <person name="Taylor J.W."/>
            <person name="Rounsley S.D."/>
        </authorList>
    </citation>
    <scope>NUCLEOTIDE SEQUENCE [LARGE SCALE GENOMIC DNA]</scope>
    <source>
        <strain evidence="3">RMSCC 3703</strain>
    </source>
</reference>
<accession>A0A0J8QZW0</accession>
<feature type="compositionally biased region" description="Basic and acidic residues" evidence="1">
    <location>
        <begin position="34"/>
        <end position="44"/>
    </location>
</feature>
<organism evidence="2 3">
    <name type="scientific">Coccidioides immitis RMSCC 3703</name>
    <dbReference type="NCBI Taxonomy" id="454286"/>
    <lineage>
        <taxon>Eukaryota</taxon>
        <taxon>Fungi</taxon>
        <taxon>Dikarya</taxon>
        <taxon>Ascomycota</taxon>
        <taxon>Pezizomycotina</taxon>
        <taxon>Eurotiomycetes</taxon>
        <taxon>Eurotiomycetidae</taxon>
        <taxon>Onygenales</taxon>
        <taxon>Onygenaceae</taxon>
        <taxon>Coccidioides</taxon>
    </lineage>
</organism>
<feature type="region of interest" description="Disordered" evidence="1">
    <location>
        <begin position="1"/>
        <end position="46"/>
    </location>
</feature>
<evidence type="ECO:0000313" key="3">
    <source>
        <dbReference type="Proteomes" id="UP000054559"/>
    </source>
</evidence>
<evidence type="ECO:0000256" key="1">
    <source>
        <dbReference type="SAM" id="MobiDB-lite"/>
    </source>
</evidence>